<accession>A0A6C0JP52</accession>
<dbReference type="AlphaFoldDB" id="A0A6C0JP52"/>
<dbReference type="EMBL" id="MN740684">
    <property type="protein sequence ID" value="QHU07349.1"/>
    <property type="molecule type" value="Genomic_DNA"/>
</dbReference>
<name>A0A6C0JP52_9ZZZZ</name>
<protein>
    <submittedName>
        <fullName evidence="1">Uncharacterized protein</fullName>
    </submittedName>
</protein>
<reference evidence="1" key="1">
    <citation type="journal article" date="2020" name="Nature">
        <title>Giant virus diversity and host interactions through global metagenomics.</title>
        <authorList>
            <person name="Schulz F."/>
            <person name="Roux S."/>
            <person name="Paez-Espino D."/>
            <person name="Jungbluth S."/>
            <person name="Walsh D.A."/>
            <person name="Denef V.J."/>
            <person name="McMahon K.D."/>
            <person name="Konstantinidis K.T."/>
            <person name="Eloe-Fadrosh E.A."/>
            <person name="Kyrpides N.C."/>
            <person name="Woyke T."/>
        </authorList>
    </citation>
    <scope>NUCLEOTIDE SEQUENCE</scope>
    <source>
        <strain evidence="1">GVMAG-S-1040241-154</strain>
    </source>
</reference>
<proteinExistence type="predicted"/>
<evidence type="ECO:0000313" key="1">
    <source>
        <dbReference type="EMBL" id="QHU07349.1"/>
    </source>
</evidence>
<sequence>MILSIIRKNISFELLFSYYEKYLSVDNSSKIEKNIILIYNK</sequence>
<organism evidence="1">
    <name type="scientific">viral metagenome</name>
    <dbReference type="NCBI Taxonomy" id="1070528"/>
    <lineage>
        <taxon>unclassified sequences</taxon>
        <taxon>metagenomes</taxon>
        <taxon>organismal metagenomes</taxon>
    </lineage>
</organism>